<evidence type="ECO:0000256" key="4">
    <source>
        <dbReference type="PROSITE-ProRule" id="PRU00284"/>
    </source>
</evidence>
<dbReference type="PANTHER" id="PTHR32089">
    <property type="entry name" value="METHYL-ACCEPTING CHEMOTAXIS PROTEIN MCPB"/>
    <property type="match status" value="1"/>
</dbReference>
<feature type="transmembrane region" description="Helical" evidence="5">
    <location>
        <begin position="12"/>
        <end position="35"/>
    </location>
</feature>
<evidence type="ECO:0000256" key="3">
    <source>
        <dbReference type="ARBA" id="ARBA00029447"/>
    </source>
</evidence>
<dbReference type="CDD" id="cd06225">
    <property type="entry name" value="HAMP"/>
    <property type="match status" value="1"/>
</dbReference>
<dbReference type="SMART" id="SM00304">
    <property type="entry name" value="HAMP"/>
    <property type="match status" value="2"/>
</dbReference>
<dbReference type="PANTHER" id="PTHR32089:SF112">
    <property type="entry name" value="LYSOZYME-LIKE PROTEIN-RELATED"/>
    <property type="match status" value="1"/>
</dbReference>
<feature type="transmembrane region" description="Helical" evidence="5">
    <location>
        <begin position="212"/>
        <end position="231"/>
    </location>
</feature>
<evidence type="ECO:0000256" key="2">
    <source>
        <dbReference type="ARBA" id="ARBA00023224"/>
    </source>
</evidence>
<accession>C6HWL3</accession>
<keyword evidence="5" id="KW-0812">Transmembrane</keyword>
<dbReference type="PROSITE" id="PS50885">
    <property type="entry name" value="HAMP"/>
    <property type="match status" value="1"/>
</dbReference>
<evidence type="ECO:0000259" key="6">
    <source>
        <dbReference type="PROSITE" id="PS50111"/>
    </source>
</evidence>
<dbReference type="Gene3D" id="3.30.450.290">
    <property type="match status" value="1"/>
</dbReference>
<dbReference type="Pfam" id="PF00015">
    <property type="entry name" value="MCPsignal"/>
    <property type="match status" value="1"/>
</dbReference>
<dbReference type="Proteomes" id="UP000009374">
    <property type="component" value="Unassembled WGS sequence"/>
</dbReference>
<name>C6HWL3_9BACT</name>
<dbReference type="SUPFAM" id="SSF58104">
    <property type="entry name" value="Methyl-accepting chemotaxis protein (MCP) signaling domain"/>
    <property type="match status" value="1"/>
</dbReference>
<dbReference type="GO" id="GO:0007165">
    <property type="term" value="P:signal transduction"/>
    <property type="evidence" value="ECO:0007669"/>
    <property type="project" value="UniProtKB-KW"/>
</dbReference>
<dbReference type="PRINTS" id="PR00260">
    <property type="entry name" value="CHEMTRNSDUCR"/>
</dbReference>
<keyword evidence="5" id="KW-0472">Membrane</keyword>
<evidence type="ECO:0000313" key="8">
    <source>
        <dbReference type="EMBL" id="EES52989.1"/>
    </source>
</evidence>
<evidence type="ECO:0000259" key="7">
    <source>
        <dbReference type="PROSITE" id="PS50885"/>
    </source>
</evidence>
<keyword evidence="9" id="KW-1185">Reference proteome</keyword>
<evidence type="ECO:0000256" key="5">
    <source>
        <dbReference type="SAM" id="Phobius"/>
    </source>
</evidence>
<dbReference type="GO" id="GO:0006935">
    <property type="term" value="P:chemotaxis"/>
    <property type="evidence" value="ECO:0007669"/>
    <property type="project" value="InterPro"/>
</dbReference>
<dbReference type="SMART" id="SM00283">
    <property type="entry name" value="MA"/>
    <property type="match status" value="1"/>
</dbReference>
<dbReference type="InterPro" id="IPR003660">
    <property type="entry name" value="HAMP_dom"/>
</dbReference>
<dbReference type="EMBL" id="GG693870">
    <property type="protein sequence ID" value="EES52989.1"/>
    <property type="molecule type" value="Genomic_DNA"/>
</dbReference>
<dbReference type="Gene3D" id="1.10.287.950">
    <property type="entry name" value="Methyl-accepting chemotaxis protein"/>
    <property type="match status" value="1"/>
</dbReference>
<dbReference type="CDD" id="cd11386">
    <property type="entry name" value="MCP_signal"/>
    <property type="match status" value="1"/>
</dbReference>
<evidence type="ECO:0000256" key="1">
    <source>
        <dbReference type="ARBA" id="ARBA00004370"/>
    </source>
</evidence>
<dbReference type="InterPro" id="IPR004090">
    <property type="entry name" value="Chemotax_Me-accpt_rcpt"/>
</dbReference>
<comment type="subcellular location">
    <subcellularLocation>
        <location evidence="1">Membrane</location>
    </subcellularLocation>
</comment>
<feature type="domain" description="Methyl-accepting transducer" evidence="6">
    <location>
        <begin position="290"/>
        <end position="526"/>
    </location>
</feature>
<dbReference type="GO" id="GO:0004888">
    <property type="term" value="F:transmembrane signaling receptor activity"/>
    <property type="evidence" value="ECO:0007669"/>
    <property type="project" value="InterPro"/>
</dbReference>
<reference evidence="8 9" key="1">
    <citation type="journal article" date="2009" name="Appl. Environ. Microbiol.">
        <title>Community genomic and proteomic analyses of chemoautotrophic iron-oxidizing "Leptospirillum rubarum" (Group II) and "Leptospirillum ferrodiazotrophum" (Group III) bacteria in acid mine drainage biofilms.</title>
        <authorList>
            <person name="Goltsman D.S."/>
            <person name="Denef V.J."/>
            <person name="Singer S.W."/>
            <person name="VerBerkmoes N.C."/>
            <person name="Lefsrud M."/>
            <person name="Mueller R.S."/>
            <person name="Dick G.J."/>
            <person name="Sun C.L."/>
            <person name="Wheeler K.E."/>
            <person name="Zemla A."/>
            <person name="Baker B.J."/>
            <person name="Hauser L."/>
            <person name="Land M."/>
            <person name="Shah M.B."/>
            <person name="Thelen M.P."/>
            <person name="Hettich R.L."/>
            <person name="Banfield J.F."/>
        </authorList>
    </citation>
    <scope>NUCLEOTIDE SEQUENCE [LARGE SCALE GENOMIC DNA]</scope>
</reference>
<dbReference type="GO" id="GO:0016020">
    <property type="term" value="C:membrane"/>
    <property type="evidence" value="ECO:0007669"/>
    <property type="project" value="UniProtKB-SubCell"/>
</dbReference>
<dbReference type="FunFam" id="1.10.287.950:FF:000001">
    <property type="entry name" value="Methyl-accepting chemotaxis sensory transducer"/>
    <property type="match status" value="1"/>
</dbReference>
<dbReference type="AlphaFoldDB" id="C6HWL3"/>
<gene>
    <name evidence="8" type="ORF">UBAL3_80630046</name>
</gene>
<keyword evidence="5" id="KW-1133">Transmembrane helix</keyword>
<dbReference type="Pfam" id="PF00672">
    <property type="entry name" value="HAMP"/>
    <property type="match status" value="1"/>
</dbReference>
<keyword evidence="2 4" id="KW-0807">Transducer</keyword>
<organism evidence="8 9">
    <name type="scientific">Leptospirillum ferrodiazotrophum</name>
    <dbReference type="NCBI Taxonomy" id="412449"/>
    <lineage>
        <taxon>Bacteria</taxon>
        <taxon>Pseudomonadati</taxon>
        <taxon>Nitrospirota</taxon>
        <taxon>Nitrospiria</taxon>
        <taxon>Nitrospirales</taxon>
        <taxon>Nitrospiraceae</taxon>
        <taxon>Leptospirillum</taxon>
    </lineage>
</organism>
<evidence type="ECO:0000313" key="9">
    <source>
        <dbReference type="Proteomes" id="UP000009374"/>
    </source>
</evidence>
<comment type="similarity">
    <text evidence="3">Belongs to the methyl-accepting chemotaxis (MCP) protein family.</text>
</comment>
<protein>
    <submittedName>
        <fullName evidence="8">Methyl-accepting chemotaxis sensory transducer</fullName>
    </submittedName>
</protein>
<feature type="domain" description="HAMP" evidence="7">
    <location>
        <begin position="233"/>
        <end position="285"/>
    </location>
</feature>
<proteinExistence type="inferred from homology"/>
<sequence>MEERRHHMRMRLSVKLGIATALALVVVLGLTYTLFYRSAKADLSRIETGKMTMMGQSIVRGLGTIMYSINAPALSQKLVSDQKSLPGVVRVQVIRPDGVQSFYDNATINKVNAWRHYKAYSPRMFFAHPAHDERKIAGDPRFVDVVRYAKSETYTEVIDGKPVLTRLFPIRYEKNCALCHGYSSHEPTLAVLRISMEQSSFLGDLSKLRLEAAGYALSTIGILLLILTVLVRTIAVRPIGGLVKVIERTAEGDLTENMTSTAGDEVGDLVNHFGRMVEHLRDLVKKVTNESSRVEAGSKNMIGSLETIRGKATTQMQQIDLAKKAVDDLGRSLADVAQVTRQASDLSLKASQEANAGGETVAEMVRELSRIETVIQDAGEKILDLGKRSDQISQIVNIINEIAEQTNLLALNAAIEAARAGEQGRGFAVVADEVRKLAERTTRSTREISETISQLQGLTDQSVKVMDRGSKEMRMLIGETQKTAEVFSRIVSSASDVSGRVNQIAERTGEQTRSIEQVGKVVDQTAHDARETVANVAEAVEAGEGLQKQMGELSQYLSRFKV</sequence>
<dbReference type="InterPro" id="IPR004089">
    <property type="entry name" value="MCPsignal_dom"/>
</dbReference>
<dbReference type="PROSITE" id="PS50111">
    <property type="entry name" value="CHEMOTAXIS_TRANSDUC_2"/>
    <property type="match status" value="1"/>
</dbReference>